<reference evidence="3 4" key="1">
    <citation type="submission" date="2020-06" db="EMBL/GenBank/DDBJ databases">
        <title>Altererythrobacter lutimaris sp. nov., a marine bacterium isolated from a tidal flat.</title>
        <authorList>
            <person name="Kim D."/>
            <person name="Yoo Y."/>
            <person name="Kim J.-J."/>
        </authorList>
    </citation>
    <scope>NUCLEOTIDE SEQUENCE [LARGE SCALE GENOMIC DNA]</scope>
    <source>
        <strain evidence="3 4">JGD-16</strain>
    </source>
</reference>
<dbReference type="RefSeq" id="WP_176272373.1">
    <property type="nucleotide sequence ID" value="NZ_JABWTA010000001.1"/>
</dbReference>
<protein>
    <recommendedName>
        <fullName evidence="2">UPF0102 protein HUO12_04000</fullName>
    </recommendedName>
</protein>
<evidence type="ECO:0000313" key="4">
    <source>
        <dbReference type="Proteomes" id="UP000546031"/>
    </source>
</evidence>
<comment type="similarity">
    <text evidence="1 2">Belongs to the UPF0102 family.</text>
</comment>
<dbReference type="PANTHER" id="PTHR34039:SF1">
    <property type="entry name" value="UPF0102 PROTEIN YRAN"/>
    <property type="match status" value="1"/>
</dbReference>
<dbReference type="PANTHER" id="PTHR34039">
    <property type="entry name" value="UPF0102 PROTEIN YRAN"/>
    <property type="match status" value="1"/>
</dbReference>
<evidence type="ECO:0000256" key="1">
    <source>
        <dbReference type="ARBA" id="ARBA00006738"/>
    </source>
</evidence>
<dbReference type="Proteomes" id="UP000546031">
    <property type="component" value="Unassembled WGS sequence"/>
</dbReference>
<proteinExistence type="inferred from homology"/>
<dbReference type="InterPro" id="IPR011856">
    <property type="entry name" value="tRNA_endonuc-like_dom_sf"/>
</dbReference>
<dbReference type="EMBL" id="JABWTA010000001">
    <property type="protein sequence ID" value="NVE94056.1"/>
    <property type="molecule type" value="Genomic_DNA"/>
</dbReference>
<keyword evidence="4" id="KW-1185">Reference proteome</keyword>
<evidence type="ECO:0000256" key="2">
    <source>
        <dbReference type="HAMAP-Rule" id="MF_00048"/>
    </source>
</evidence>
<accession>A0A850HAX9</accession>
<dbReference type="SUPFAM" id="SSF52980">
    <property type="entry name" value="Restriction endonuclease-like"/>
    <property type="match status" value="1"/>
</dbReference>
<organism evidence="3 4">
    <name type="scientific">Altererythrobacter lutimaris</name>
    <dbReference type="NCBI Taxonomy" id="2743979"/>
    <lineage>
        <taxon>Bacteria</taxon>
        <taxon>Pseudomonadati</taxon>
        <taxon>Pseudomonadota</taxon>
        <taxon>Alphaproteobacteria</taxon>
        <taxon>Sphingomonadales</taxon>
        <taxon>Erythrobacteraceae</taxon>
        <taxon>Altererythrobacter</taxon>
    </lineage>
</organism>
<dbReference type="Pfam" id="PF02021">
    <property type="entry name" value="UPF0102"/>
    <property type="match status" value="1"/>
</dbReference>
<name>A0A850HAX9_9SPHN</name>
<dbReference type="HAMAP" id="MF_00048">
    <property type="entry name" value="UPF0102"/>
    <property type="match status" value="1"/>
</dbReference>
<gene>
    <name evidence="3" type="ORF">HUO12_04000</name>
</gene>
<comment type="caution">
    <text evidence="3">The sequence shown here is derived from an EMBL/GenBank/DDBJ whole genome shotgun (WGS) entry which is preliminary data.</text>
</comment>
<dbReference type="GO" id="GO:0003676">
    <property type="term" value="F:nucleic acid binding"/>
    <property type="evidence" value="ECO:0007669"/>
    <property type="project" value="InterPro"/>
</dbReference>
<sequence>MKRAPVTRKRAERRGRQGEDRAAAWLTLKGWRVLARRVKTPLGEIDLIAKRAGVIAFIEVKWRAKKADLDTAIDEYRLSRVAAAVECVAHEYAGPGEDIRIDVILLAPASLPRHIVNAWQP</sequence>
<dbReference type="InterPro" id="IPR011335">
    <property type="entry name" value="Restrct_endonuc-II-like"/>
</dbReference>
<evidence type="ECO:0000313" key="3">
    <source>
        <dbReference type="EMBL" id="NVE94056.1"/>
    </source>
</evidence>
<dbReference type="InterPro" id="IPR003509">
    <property type="entry name" value="UPF0102_YraN-like"/>
</dbReference>
<dbReference type="AlphaFoldDB" id="A0A850HAX9"/>
<dbReference type="Gene3D" id="3.40.1350.10">
    <property type="match status" value="1"/>
</dbReference>